<dbReference type="AlphaFoldDB" id="A0A9X1DAR6"/>
<organism evidence="1 2">
    <name type="scientific">Sphingobium nicotianae</name>
    <dbReference type="NCBI Taxonomy" id="2782607"/>
    <lineage>
        <taxon>Bacteria</taxon>
        <taxon>Pseudomonadati</taxon>
        <taxon>Pseudomonadota</taxon>
        <taxon>Alphaproteobacteria</taxon>
        <taxon>Sphingomonadales</taxon>
        <taxon>Sphingomonadaceae</taxon>
        <taxon>Sphingobium</taxon>
    </lineage>
</organism>
<dbReference type="EMBL" id="JAHGAW010000003">
    <property type="protein sequence ID" value="MBT2186485.1"/>
    <property type="molecule type" value="Genomic_DNA"/>
</dbReference>
<reference evidence="1" key="1">
    <citation type="submission" date="2021-05" db="EMBL/GenBank/DDBJ databases">
        <title>Genome of Sphingobium sp. strain.</title>
        <authorList>
            <person name="Fan R."/>
        </authorList>
    </citation>
    <scope>NUCLEOTIDE SEQUENCE</scope>
    <source>
        <strain evidence="1">H33</strain>
    </source>
</reference>
<dbReference type="Proteomes" id="UP001138757">
    <property type="component" value="Unassembled WGS sequence"/>
</dbReference>
<keyword evidence="2" id="KW-1185">Reference proteome</keyword>
<protein>
    <recommendedName>
        <fullName evidence="3">Flagellar FliJ protein</fullName>
    </recommendedName>
</protein>
<comment type="caution">
    <text evidence="1">The sequence shown here is derived from an EMBL/GenBank/DDBJ whole genome shotgun (WGS) entry which is preliminary data.</text>
</comment>
<evidence type="ECO:0008006" key="3">
    <source>
        <dbReference type="Google" id="ProtNLM"/>
    </source>
</evidence>
<accession>A0A9X1DAR6</accession>
<dbReference type="RefSeq" id="WP_214622217.1">
    <property type="nucleotide sequence ID" value="NZ_JAHGAW010000003.1"/>
</dbReference>
<gene>
    <name evidence="1" type="ORF">KK488_05935</name>
</gene>
<name>A0A9X1DAR6_9SPHN</name>
<evidence type="ECO:0000313" key="1">
    <source>
        <dbReference type="EMBL" id="MBT2186485.1"/>
    </source>
</evidence>
<proteinExistence type="predicted"/>
<sequence>MSRLIASRKRLLRVRHVQHSQAVSAVMSARDEASQIEDNARRIAKVREELFDGEGVTNGALLASRRELAGRLERAGRQLDGALYDANRRIDQRDAERIVADRDREIAGRLKDKAHAAREAQREARLAALPSYRRMQNKGLEE</sequence>
<evidence type="ECO:0000313" key="2">
    <source>
        <dbReference type="Proteomes" id="UP001138757"/>
    </source>
</evidence>